<evidence type="ECO:0000256" key="4">
    <source>
        <dbReference type="ARBA" id="ARBA00022544"/>
    </source>
</evidence>
<dbReference type="Proteomes" id="UP000502248">
    <property type="component" value="Chromosome"/>
</dbReference>
<accession>A0A7Z2VMI8</accession>
<name>A0A7Z2VMI8_9BACL</name>
<evidence type="ECO:0000256" key="5">
    <source>
        <dbReference type="ARBA" id="ARBA00022692"/>
    </source>
</evidence>
<dbReference type="GO" id="GO:0009847">
    <property type="term" value="P:spore germination"/>
    <property type="evidence" value="ECO:0007669"/>
    <property type="project" value="InterPro"/>
</dbReference>
<feature type="transmembrane region" description="Helical" evidence="8">
    <location>
        <begin position="217"/>
        <end position="240"/>
    </location>
</feature>
<dbReference type="PANTHER" id="PTHR34975:SF2">
    <property type="entry name" value="SPORE GERMINATION PROTEIN A2"/>
    <property type="match status" value="1"/>
</dbReference>
<dbReference type="PANTHER" id="PTHR34975">
    <property type="entry name" value="SPORE GERMINATION PROTEIN A2"/>
    <property type="match status" value="1"/>
</dbReference>
<feature type="transmembrane region" description="Helical" evidence="8">
    <location>
        <begin position="84"/>
        <end position="108"/>
    </location>
</feature>
<keyword evidence="7 8" id="KW-0472">Membrane</keyword>
<comment type="similarity">
    <text evidence="2">Belongs to the amino acid-polyamine-organocation (APC) superfamily. Spore germination protein (SGP) (TC 2.A.3.9) family.</text>
</comment>
<dbReference type="NCBIfam" id="TIGR00912">
    <property type="entry name" value="2A0309"/>
    <property type="match status" value="1"/>
</dbReference>
<comment type="subcellular location">
    <subcellularLocation>
        <location evidence="1">Membrane</location>
        <topology evidence="1">Multi-pass membrane protein</topology>
    </subcellularLocation>
</comment>
<keyword evidence="4" id="KW-0309">Germination</keyword>
<evidence type="ECO:0000313" key="9">
    <source>
        <dbReference type="EMBL" id="QJD85575.1"/>
    </source>
</evidence>
<organism evidence="9 10">
    <name type="scientific">Cohnella herbarum</name>
    <dbReference type="NCBI Taxonomy" id="2728023"/>
    <lineage>
        <taxon>Bacteria</taxon>
        <taxon>Bacillati</taxon>
        <taxon>Bacillota</taxon>
        <taxon>Bacilli</taxon>
        <taxon>Bacillales</taxon>
        <taxon>Paenibacillaceae</taxon>
        <taxon>Cohnella</taxon>
    </lineage>
</organism>
<gene>
    <name evidence="9" type="ORF">HH215_21925</name>
</gene>
<evidence type="ECO:0000256" key="7">
    <source>
        <dbReference type="ARBA" id="ARBA00023136"/>
    </source>
</evidence>
<evidence type="ECO:0000256" key="6">
    <source>
        <dbReference type="ARBA" id="ARBA00022989"/>
    </source>
</evidence>
<feature type="transmembrane region" description="Helical" evidence="8">
    <location>
        <begin position="185"/>
        <end position="205"/>
    </location>
</feature>
<dbReference type="EMBL" id="CP051680">
    <property type="protein sequence ID" value="QJD85575.1"/>
    <property type="molecule type" value="Genomic_DNA"/>
</dbReference>
<proteinExistence type="inferred from homology"/>
<evidence type="ECO:0000256" key="1">
    <source>
        <dbReference type="ARBA" id="ARBA00004141"/>
    </source>
</evidence>
<feature type="transmembrane region" description="Helical" evidence="8">
    <location>
        <begin position="12"/>
        <end position="30"/>
    </location>
</feature>
<dbReference type="Gene3D" id="1.20.1740.10">
    <property type="entry name" value="Amino acid/polyamine transporter I"/>
    <property type="match status" value="1"/>
</dbReference>
<feature type="transmembrane region" description="Helical" evidence="8">
    <location>
        <begin position="146"/>
        <end position="165"/>
    </location>
</feature>
<dbReference type="GO" id="GO:0016020">
    <property type="term" value="C:membrane"/>
    <property type="evidence" value="ECO:0007669"/>
    <property type="project" value="UniProtKB-SubCell"/>
</dbReference>
<reference evidence="9 10" key="1">
    <citation type="submission" date="2020-04" db="EMBL/GenBank/DDBJ databases">
        <title>Genome sequencing of novel species.</title>
        <authorList>
            <person name="Heo J."/>
            <person name="Kim S.-J."/>
            <person name="Kim J.-S."/>
            <person name="Hong S.-B."/>
            <person name="Kwon S.-W."/>
        </authorList>
    </citation>
    <scope>NUCLEOTIDE SEQUENCE [LARGE SCALE GENOMIC DNA]</scope>
    <source>
        <strain evidence="9 10">MFER-1</strain>
    </source>
</reference>
<feature type="transmembrane region" description="Helical" evidence="8">
    <location>
        <begin position="331"/>
        <end position="356"/>
    </location>
</feature>
<keyword evidence="6 8" id="KW-1133">Transmembrane helix</keyword>
<dbReference type="RefSeq" id="WP_169281835.1">
    <property type="nucleotide sequence ID" value="NZ_CP051680.1"/>
</dbReference>
<feature type="transmembrane region" description="Helical" evidence="8">
    <location>
        <begin position="270"/>
        <end position="297"/>
    </location>
</feature>
<keyword evidence="3" id="KW-0813">Transport</keyword>
<feature type="transmembrane region" description="Helical" evidence="8">
    <location>
        <begin position="309"/>
        <end position="325"/>
    </location>
</feature>
<evidence type="ECO:0000256" key="8">
    <source>
        <dbReference type="SAM" id="Phobius"/>
    </source>
</evidence>
<keyword evidence="5 8" id="KW-0812">Transmembrane</keyword>
<keyword evidence="10" id="KW-1185">Reference proteome</keyword>
<evidence type="ECO:0000313" key="10">
    <source>
        <dbReference type="Proteomes" id="UP000502248"/>
    </source>
</evidence>
<feature type="transmembrane region" description="Helical" evidence="8">
    <location>
        <begin position="42"/>
        <end position="64"/>
    </location>
</feature>
<dbReference type="AlphaFoldDB" id="A0A7Z2VMI8"/>
<feature type="transmembrane region" description="Helical" evidence="8">
    <location>
        <begin position="114"/>
        <end position="134"/>
    </location>
</feature>
<sequence>MKKDAKSGITFMQFIFIIHGSQLGTGIFSLPKDLAEHAGTDGWISLILGWSLSVIASIVIVLIFRKFPNDTLPELMIRLFGKIIGKVLIVPVIFYFAFFVWTILTSAMMFIKQWFLPMTPDFVVMLLLIAPGFLVARKSLRILGRYCELVFYIMMVMFFLFLFPIGDSHWIHLLPILKEGWFPVFQGVSSSVYSFLGFEIVFFIYPYLQKKQMAIRGVVIANTITLLYYLEVTLICFAFFSPDGITEYNQPVFNLLKIIDFDFLERIDMLFLAIYLFEVSTTWLPFTFGTLLSLGLLFGTKNTAPSASVLFLLIVVLVFFIHPSWNQNAEWMLFIGTAGIGFAYVFPVFLYLYVLVFNRLRRSESL</sequence>
<dbReference type="Pfam" id="PF03845">
    <property type="entry name" value="Spore_permease"/>
    <property type="match status" value="1"/>
</dbReference>
<protein>
    <submittedName>
        <fullName evidence="9">Endospore germination permease</fullName>
    </submittedName>
</protein>
<evidence type="ECO:0000256" key="3">
    <source>
        <dbReference type="ARBA" id="ARBA00022448"/>
    </source>
</evidence>
<dbReference type="InterPro" id="IPR004761">
    <property type="entry name" value="Spore_GerAB"/>
</dbReference>
<evidence type="ECO:0000256" key="2">
    <source>
        <dbReference type="ARBA" id="ARBA00007998"/>
    </source>
</evidence>
<dbReference type="KEGG" id="cheb:HH215_21925"/>